<dbReference type="Gene3D" id="3.40.710.10">
    <property type="entry name" value="DD-peptidase/beta-lactamase superfamily"/>
    <property type="match status" value="1"/>
</dbReference>
<dbReference type="Proteomes" id="UP000653493">
    <property type="component" value="Unassembled WGS sequence"/>
</dbReference>
<dbReference type="InterPro" id="IPR012338">
    <property type="entry name" value="Beta-lactam/transpept-like"/>
</dbReference>
<dbReference type="PRINTS" id="PR00173">
    <property type="entry name" value="EDTRNSPORT"/>
</dbReference>
<dbReference type="InterPro" id="IPR001466">
    <property type="entry name" value="Beta-lactam-related"/>
</dbReference>
<dbReference type="InterPro" id="IPR050491">
    <property type="entry name" value="AmpC-like"/>
</dbReference>
<keyword evidence="4" id="KW-1185">Reference proteome</keyword>
<dbReference type="PANTHER" id="PTHR46825">
    <property type="entry name" value="D-ALANYL-D-ALANINE-CARBOXYPEPTIDASE/ENDOPEPTIDASE AMPH"/>
    <property type="match status" value="1"/>
</dbReference>
<name>A0A918GRX1_STRGD</name>
<accession>A0A918GRX1</accession>
<reference evidence="3" key="2">
    <citation type="submission" date="2020-09" db="EMBL/GenBank/DDBJ databases">
        <authorList>
            <person name="Sun Q."/>
            <person name="Ohkuma M."/>
        </authorList>
    </citation>
    <scope>NUCLEOTIDE SEQUENCE</scope>
    <source>
        <strain evidence="3">JCM 4234</strain>
    </source>
</reference>
<evidence type="ECO:0000313" key="3">
    <source>
        <dbReference type="EMBL" id="GGS53215.1"/>
    </source>
</evidence>
<sequence length="389" mass="40971">MIAQHIGRFRGNALLRATTVAVLTGVLAGGALPAQADAPHGDPSTDRHRLAELVSGDGFPAALAAVRGRQGRTSDLTAGVGDLRRRTEVPVDGMVRAGSNTKTFTAVVVLQLVGEGRVRLDAPIEDYLPGVVRGDGIDGRGVTVRQLLQHTSGLPDYVSGLGDFFAIRDTHYEPRELLGLALGQKARFAPGARWEYSNTNYLLAGLLVEEVTGRPVAEQITRRVIDRAGLRRTYFPAPGERGIRGAHPGGYHAATSGAPLRDLTDFDPSWAGAAGQLISTPRDLNRFFTALMDGKLLGARQLRQMRTTVPAPGTWPGARYGLGLFSTPLSCGGLVWGHGGDIPGYETRGGVTGDGRAVTVAVTSLPAALPAPEAAAAHVLDFVDRALCG</sequence>
<protein>
    <submittedName>
        <fullName evidence="3">Serine hydrolase</fullName>
    </submittedName>
</protein>
<keyword evidence="3" id="KW-0378">Hydrolase</keyword>
<dbReference type="EMBL" id="BMSL01000017">
    <property type="protein sequence ID" value="GGS53215.1"/>
    <property type="molecule type" value="Genomic_DNA"/>
</dbReference>
<reference evidence="3" key="1">
    <citation type="journal article" date="2014" name="Int. J. Syst. Evol. Microbiol.">
        <title>Complete genome sequence of Corynebacterium casei LMG S-19264T (=DSM 44701T), isolated from a smear-ripened cheese.</title>
        <authorList>
            <consortium name="US DOE Joint Genome Institute (JGI-PGF)"/>
            <person name="Walter F."/>
            <person name="Albersmeier A."/>
            <person name="Kalinowski J."/>
            <person name="Ruckert C."/>
        </authorList>
    </citation>
    <scope>NUCLEOTIDE SEQUENCE</scope>
    <source>
        <strain evidence="3">JCM 4234</strain>
    </source>
</reference>
<dbReference type="SUPFAM" id="SSF56601">
    <property type="entry name" value="beta-lactamase/transpeptidase-like"/>
    <property type="match status" value="1"/>
</dbReference>
<keyword evidence="1" id="KW-0732">Signal</keyword>
<comment type="caution">
    <text evidence="3">The sequence shown here is derived from an EMBL/GenBank/DDBJ whole genome shotgun (WGS) entry which is preliminary data.</text>
</comment>
<evidence type="ECO:0000313" key="4">
    <source>
        <dbReference type="Proteomes" id="UP000653493"/>
    </source>
</evidence>
<dbReference type="AlphaFoldDB" id="A0A918GRX1"/>
<dbReference type="Pfam" id="PF00144">
    <property type="entry name" value="Beta-lactamase"/>
    <property type="match status" value="1"/>
</dbReference>
<dbReference type="GO" id="GO:0016787">
    <property type="term" value="F:hydrolase activity"/>
    <property type="evidence" value="ECO:0007669"/>
    <property type="project" value="UniProtKB-KW"/>
</dbReference>
<organism evidence="3 4">
    <name type="scientific">Streptomyces griseoviridis</name>
    <dbReference type="NCBI Taxonomy" id="45398"/>
    <lineage>
        <taxon>Bacteria</taxon>
        <taxon>Bacillati</taxon>
        <taxon>Actinomycetota</taxon>
        <taxon>Actinomycetes</taxon>
        <taxon>Kitasatosporales</taxon>
        <taxon>Streptomycetaceae</taxon>
        <taxon>Streptomyces</taxon>
    </lineage>
</organism>
<dbReference type="PANTHER" id="PTHR46825:SF7">
    <property type="entry name" value="D-ALANYL-D-ALANINE CARBOXYPEPTIDASE"/>
    <property type="match status" value="1"/>
</dbReference>
<feature type="domain" description="Beta-lactamase-related" evidence="2">
    <location>
        <begin position="51"/>
        <end position="376"/>
    </location>
</feature>
<gene>
    <name evidence="3" type="ORF">GCM10010238_48270</name>
</gene>
<proteinExistence type="predicted"/>
<evidence type="ECO:0000259" key="2">
    <source>
        <dbReference type="Pfam" id="PF00144"/>
    </source>
</evidence>
<evidence type="ECO:0000256" key="1">
    <source>
        <dbReference type="SAM" id="SignalP"/>
    </source>
</evidence>
<feature type="signal peptide" evidence="1">
    <location>
        <begin position="1"/>
        <end position="36"/>
    </location>
</feature>
<feature type="chain" id="PRO_5037939329" evidence="1">
    <location>
        <begin position="37"/>
        <end position="389"/>
    </location>
</feature>